<feature type="region of interest" description="Disordered" evidence="1">
    <location>
        <begin position="75"/>
        <end position="115"/>
    </location>
</feature>
<name>A0A914WF67_9BILA</name>
<reference evidence="4" key="1">
    <citation type="submission" date="2022-11" db="UniProtKB">
        <authorList>
            <consortium name="WormBaseParasite"/>
        </authorList>
    </citation>
    <scope>IDENTIFICATION</scope>
</reference>
<sequence>MSFNRLKLNGISFLLKIILAFHEGESRRPSADADADIYVLIQWQGQLSEFEELEWSLGTSDTFAVPVLTSLLDPRGRRGRQTCGRSRKRDRRAGGQRRAVRRTLPERRSCRQRRPSRRHWNDNDFVCAGG</sequence>
<feature type="chain" id="PRO_5037411127" evidence="2">
    <location>
        <begin position="21"/>
        <end position="130"/>
    </location>
</feature>
<dbReference type="Proteomes" id="UP000887566">
    <property type="component" value="Unplaced"/>
</dbReference>
<feature type="compositionally biased region" description="Basic residues" evidence="1">
    <location>
        <begin position="77"/>
        <end position="101"/>
    </location>
</feature>
<evidence type="ECO:0000256" key="1">
    <source>
        <dbReference type="SAM" id="MobiDB-lite"/>
    </source>
</evidence>
<accession>A0A914WF67</accession>
<evidence type="ECO:0000313" key="4">
    <source>
        <dbReference type="WBParaSite" id="PSAMB.scaffold3958size16248.g23084.t1"/>
    </source>
</evidence>
<evidence type="ECO:0000313" key="3">
    <source>
        <dbReference type="Proteomes" id="UP000887566"/>
    </source>
</evidence>
<feature type="signal peptide" evidence="2">
    <location>
        <begin position="1"/>
        <end position="20"/>
    </location>
</feature>
<proteinExistence type="predicted"/>
<organism evidence="3 4">
    <name type="scientific">Plectus sambesii</name>
    <dbReference type="NCBI Taxonomy" id="2011161"/>
    <lineage>
        <taxon>Eukaryota</taxon>
        <taxon>Metazoa</taxon>
        <taxon>Ecdysozoa</taxon>
        <taxon>Nematoda</taxon>
        <taxon>Chromadorea</taxon>
        <taxon>Plectida</taxon>
        <taxon>Plectina</taxon>
        <taxon>Plectoidea</taxon>
        <taxon>Plectidae</taxon>
        <taxon>Plectus</taxon>
    </lineage>
</organism>
<protein>
    <submittedName>
        <fullName evidence="4">Uncharacterized protein</fullName>
    </submittedName>
</protein>
<dbReference type="AlphaFoldDB" id="A0A914WF67"/>
<keyword evidence="2" id="KW-0732">Signal</keyword>
<dbReference type="WBParaSite" id="PSAMB.scaffold3958size16248.g23084.t1">
    <property type="protein sequence ID" value="PSAMB.scaffold3958size16248.g23084.t1"/>
    <property type="gene ID" value="PSAMB.scaffold3958size16248.g23084"/>
</dbReference>
<keyword evidence="3" id="KW-1185">Reference proteome</keyword>
<evidence type="ECO:0000256" key="2">
    <source>
        <dbReference type="SAM" id="SignalP"/>
    </source>
</evidence>